<comment type="caution">
    <text evidence="2">The sequence shown here is derived from an EMBL/GenBank/DDBJ whole genome shotgun (WGS) entry which is preliminary data.</text>
</comment>
<feature type="region of interest" description="Disordered" evidence="1">
    <location>
        <begin position="1"/>
        <end position="51"/>
    </location>
</feature>
<evidence type="ECO:0000313" key="2">
    <source>
        <dbReference type="EMBL" id="KAF9064435.1"/>
    </source>
</evidence>
<reference evidence="2" key="1">
    <citation type="submission" date="2020-11" db="EMBL/GenBank/DDBJ databases">
        <authorList>
            <consortium name="DOE Joint Genome Institute"/>
            <person name="Ahrendt S."/>
            <person name="Riley R."/>
            <person name="Andreopoulos W."/>
            <person name="Labutti K."/>
            <person name="Pangilinan J."/>
            <person name="Ruiz-Duenas F.J."/>
            <person name="Barrasa J.M."/>
            <person name="Sanchez-Garcia M."/>
            <person name="Camarero S."/>
            <person name="Miyauchi S."/>
            <person name="Serrano A."/>
            <person name="Linde D."/>
            <person name="Babiker R."/>
            <person name="Drula E."/>
            <person name="Ayuso-Fernandez I."/>
            <person name="Pacheco R."/>
            <person name="Padilla G."/>
            <person name="Ferreira P."/>
            <person name="Barriuso J."/>
            <person name="Kellner H."/>
            <person name="Castanera R."/>
            <person name="Alfaro M."/>
            <person name="Ramirez L."/>
            <person name="Pisabarro A.G."/>
            <person name="Kuo A."/>
            <person name="Tritt A."/>
            <person name="Lipzen A."/>
            <person name="He G."/>
            <person name="Yan M."/>
            <person name="Ng V."/>
            <person name="Cullen D."/>
            <person name="Martin F."/>
            <person name="Rosso M.-N."/>
            <person name="Henrissat B."/>
            <person name="Hibbett D."/>
            <person name="Martinez A.T."/>
            <person name="Grigoriev I.V."/>
        </authorList>
    </citation>
    <scope>NUCLEOTIDE SEQUENCE</scope>
    <source>
        <strain evidence="2">AH 40177</strain>
    </source>
</reference>
<proteinExistence type="predicted"/>
<accession>A0A9P5PLY2</accession>
<feature type="compositionally biased region" description="Basic residues" evidence="1">
    <location>
        <begin position="1"/>
        <end position="11"/>
    </location>
</feature>
<dbReference type="Proteomes" id="UP000772434">
    <property type="component" value="Unassembled WGS sequence"/>
</dbReference>
<dbReference type="EMBL" id="JADNRY010000123">
    <property type="protein sequence ID" value="KAF9064435.1"/>
    <property type="molecule type" value="Genomic_DNA"/>
</dbReference>
<evidence type="ECO:0000313" key="3">
    <source>
        <dbReference type="Proteomes" id="UP000772434"/>
    </source>
</evidence>
<dbReference type="AlphaFoldDB" id="A0A9P5PLY2"/>
<organism evidence="2 3">
    <name type="scientific">Rhodocollybia butyracea</name>
    <dbReference type="NCBI Taxonomy" id="206335"/>
    <lineage>
        <taxon>Eukaryota</taxon>
        <taxon>Fungi</taxon>
        <taxon>Dikarya</taxon>
        <taxon>Basidiomycota</taxon>
        <taxon>Agaricomycotina</taxon>
        <taxon>Agaricomycetes</taxon>
        <taxon>Agaricomycetidae</taxon>
        <taxon>Agaricales</taxon>
        <taxon>Marasmiineae</taxon>
        <taxon>Omphalotaceae</taxon>
        <taxon>Rhodocollybia</taxon>
    </lineage>
</organism>
<protein>
    <submittedName>
        <fullName evidence="2">Uncharacterized protein</fullName>
    </submittedName>
</protein>
<sequence length="101" mass="11243">MEVKSRTRTHPRVTLQQLPLPSTTSPLLSSVHPADDPHPSPSTSSCRSYRIDTEEFYSPSSHISPAQPTQVPTPIPSDTHCHRLCNLNVYSCKRRLVGLPN</sequence>
<gene>
    <name evidence="2" type="ORF">BDP27DRAFT_161545</name>
</gene>
<keyword evidence="3" id="KW-1185">Reference proteome</keyword>
<feature type="compositionally biased region" description="Low complexity" evidence="1">
    <location>
        <begin position="14"/>
        <end position="30"/>
    </location>
</feature>
<evidence type="ECO:0000256" key="1">
    <source>
        <dbReference type="SAM" id="MobiDB-lite"/>
    </source>
</evidence>
<name>A0A9P5PLY2_9AGAR</name>